<dbReference type="Pfam" id="PF08818">
    <property type="entry name" value="DUF1801"/>
    <property type="match status" value="1"/>
</dbReference>
<proteinExistence type="predicted"/>
<dbReference type="KEGG" id="mama:GII36_03985"/>
<organism evidence="2 3">
    <name type="scientific">Candidatus Mycosynbacter amalyticus</name>
    <dbReference type="NCBI Taxonomy" id="2665156"/>
    <lineage>
        <taxon>Bacteria</taxon>
        <taxon>Candidatus Saccharimonadota</taxon>
        <taxon>Candidatus Saccharimonadota incertae sedis</taxon>
        <taxon>Candidatus Mycosynbacter</taxon>
    </lineage>
</organism>
<protein>
    <recommendedName>
        <fullName evidence="1">YdhG-like domain-containing protein</fullName>
    </recommendedName>
</protein>
<dbReference type="SUPFAM" id="SSF159888">
    <property type="entry name" value="YdhG-like"/>
    <property type="match status" value="1"/>
</dbReference>
<dbReference type="Gene3D" id="3.90.1150.200">
    <property type="match status" value="1"/>
</dbReference>
<sequence>MGVFCYDGFMQKYKTVEEFVNDLNDDKQSQVGMLRDLILSTEPQLEEHIKWNAPSYVLDGEDRITFNLMNKEGVVKLVLHMGATRKEDKKGTPLMQDESGLIEWSSDIRGMITFNSSTNISSNATSLKKIIKDWLAIPSLI</sequence>
<name>A0A857MPH4_9BACT</name>
<feature type="domain" description="YdhG-like" evidence="1">
    <location>
        <begin position="28"/>
        <end position="135"/>
    </location>
</feature>
<accession>A0A857MPH4</accession>
<reference evidence="2" key="1">
    <citation type="journal article" date="2021" name="Nat. Microbiol.">
        <title>Cocultivation of an ultrasmall environmental parasitic bacterium with lytic ability against bacteria associated with wastewater foams.</title>
        <authorList>
            <person name="Batinovic S."/>
            <person name="Rose J.J.A."/>
            <person name="Ratcliffe J."/>
            <person name="Seviour R.J."/>
            <person name="Petrovski S."/>
        </authorList>
    </citation>
    <scope>NUCLEOTIDE SEQUENCE</scope>
    <source>
        <strain evidence="2">JR1</strain>
    </source>
</reference>
<dbReference type="EMBL" id="CP045921">
    <property type="protein sequence ID" value="QHN42991.1"/>
    <property type="molecule type" value="Genomic_DNA"/>
</dbReference>
<dbReference type="Proteomes" id="UP001059824">
    <property type="component" value="Chromosome"/>
</dbReference>
<evidence type="ECO:0000313" key="2">
    <source>
        <dbReference type="EMBL" id="QHN42991.1"/>
    </source>
</evidence>
<evidence type="ECO:0000259" key="1">
    <source>
        <dbReference type="Pfam" id="PF08818"/>
    </source>
</evidence>
<dbReference type="InterPro" id="IPR014922">
    <property type="entry name" value="YdhG-like"/>
</dbReference>
<dbReference type="AlphaFoldDB" id="A0A857MPH4"/>
<gene>
    <name evidence="2" type="ORF">GII36_03985</name>
</gene>
<keyword evidence="3" id="KW-1185">Reference proteome</keyword>
<evidence type="ECO:0000313" key="3">
    <source>
        <dbReference type="Proteomes" id="UP001059824"/>
    </source>
</evidence>